<organism evidence="2 3">
    <name type="scientific">Rugamonas fusca</name>
    <dbReference type="NCBI Taxonomy" id="2758568"/>
    <lineage>
        <taxon>Bacteria</taxon>
        <taxon>Pseudomonadati</taxon>
        <taxon>Pseudomonadota</taxon>
        <taxon>Betaproteobacteria</taxon>
        <taxon>Burkholderiales</taxon>
        <taxon>Oxalobacteraceae</taxon>
        <taxon>Telluria group</taxon>
        <taxon>Rugamonas</taxon>
    </lineage>
</organism>
<keyword evidence="3" id="KW-1185">Reference proteome</keyword>
<keyword evidence="1" id="KW-0472">Membrane</keyword>
<gene>
    <name evidence="2" type="ORF">H3H36_26405</name>
</gene>
<comment type="caution">
    <text evidence="2">The sequence shown here is derived from an EMBL/GenBank/DDBJ whole genome shotgun (WGS) entry which is preliminary data.</text>
</comment>
<feature type="transmembrane region" description="Helical" evidence="1">
    <location>
        <begin position="98"/>
        <end position="118"/>
    </location>
</feature>
<dbReference type="EMBL" id="JACEZS010000077">
    <property type="protein sequence ID" value="MBA5608869.1"/>
    <property type="molecule type" value="Genomic_DNA"/>
</dbReference>
<reference evidence="2 3" key="1">
    <citation type="submission" date="2020-07" db="EMBL/GenBank/DDBJ databases">
        <title>Novel species isolated from subtropical streams in China.</title>
        <authorList>
            <person name="Lu H."/>
        </authorList>
    </citation>
    <scope>NUCLEOTIDE SEQUENCE [LARGE SCALE GENOMIC DNA]</scope>
    <source>
        <strain evidence="2 3">FT3S</strain>
    </source>
</reference>
<dbReference type="Proteomes" id="UP000566711">
    <property type="component" value="Unassembled WGS sequence"/>
</dbReference>
<dbReference type="AlphaFoldDB" id="A0A7W2I9S0"/>
<evidence type="ECO:0000256" key="1">
    <source>
        <dbReference type="SAM" id="Phobius"/>
    </source>
</evidence>
<feature type="non-terminal residue" evidence="2">
    <location>
        <position position="149"/>
    </location>
</feature>
<protein>
    <recommendedName>
        <fullName evidence="4">Two-component sensor histidine kinase</fullName>
    </recommendedName>
</protein>
<keyword evidence="1" id="KW-0812">Transmembrane</keyword>
<dbReference type="InterPro" id="IPR042240">
    <property type="entry name" value="CHASE_sf"/>
</dbReference>
<evidence type="ECO:0000313" key="3">
    <source>
        <dbReference type="Proteomes" id="UP000566711"/>
    </source>
</evidence>
<evidence type="ECO:0008006" key="4">
    <source>
        <dbReference type="Google" id="ProtNLM"/>
    </source>
</evidence>
<name>A0A7W2I9S0_9BURK</name>
<dbReference type="Gene3D" id="3.30.450.350">
    <property type="entry name" value="CHASE domain"/>
    <property type="match status" value="1"/>
</dbReference>
<sequence>RRGALLGWVDASFRLRDLISGILAGNVNAVGVTLDLDIYDGTTVHPDSRMFDSNEGVDTSAARFQAVRSLTLYGRPWVVLVRSLPAFEAQLNQRAANMIALVGELGSLILAWALWLLLGSRRRVVELAREMTADLRQSEARQARLNRAL</sequence>
<accession>A0A7W2I9S0</accession>
<keyword evidence="1" id="KW-1133">Transmembrane helix</keyword>
<proteinExistence type="predicted"/>
<evidence type="ECO:0000313" key="2">
    <source>
        <dbReference type="EMBL" id="MBA5608869.1"/>
    </source>
</evidence>
<feature type="non-terminal residue" evidence="2">
    <location>
        <position position="1"/>
    </location>
</feature>